<sequence>MISRSLHVNIGPIAQRLCLISATVSPVDTPHFIGMMLIK</sequence>
<organism evidence="1 2">
    <name type="scientific">Comamonas brasiliensis</name>
    <dbReference type="NCBI Taxonomy" id="1812482"/>
    <lineage>
        <taxon>Bacteria</taxon>
        <taxon>Pseudomonadati</taxon>
        <taxon>Pseudomonadota</taxon>
        <taxon>Betaproteobacteria</taxon>
        <taxon>Burkholderiales</taxon>
        <taxon>Comamonadaceae</taxon>
        <taxon>Comamonas</taxon>
    </lineage>
</organism>
<accession>A0ABS5LPP6</accession>
<evidence type="ECO:0000313" key="2">
    <source>
        <dbReference type="Proteomes" id="UP001647436"/>
    </source>
</evidence>
<dbReference type="EMBL" id="JAANES010000001">
    <property type="protein sequence ID" value="MBS3018464.1"/>
    <property type="molecule type" value="Genomic_DNA"/>
</dbReference>
<name>A0ABS5LPP6_9BURK</name>
<comment type="caution">
    <text evidence="1">The sequence shown here is derived from an EMBL/GenBank/DDBJ whole genome shotgun (WGS) entry which is preliminary data.</text>
</comment>
<evidence type="ECO:0000313" key="1">
    <source>
        <dbReference type="EMBL" id="MBS3018464.1"/>
    </source>
</evidence>
<gene>
    <name evidence="1" type="ORF">DJFAAGMI_01196</name>
</gene>
<protein>
    <submittedName>
        <fullName evidence="1">Uncharacterized protein</fullName>
    </submittedName>
</protein>
<dbReference type="Proteomes" id="UP001647436">
    <property type="component" value="Unassembled WGS sequence"/>
</dbReference>
<keyword evidence="2" id="KW-1185">Reference proteome</keyword>
<reference evidence="1 2" key="1">
    <citation type="submission" date="2020-03" db="EMBL/GenBank/DDBJ databases">
        <title>The role of nitrogen metabolism on polyethylene biodegradation.</title>
        <authorList>
            <person name="Peixoto J."/>
            <person name="Vizzotto C.S."/>
            <person name="Ramos A."/>
            <person name="Alves G."/>
            <person name="Steindorff A."/>
            <person name="Kruger R."/>
        </authorList>
    </citation>
    <scope>NUCLEOTIDE SEQUENCE [LARGE SCALE GENOMIC DNA]</scope>
    <source>
        <strain evidence="1 2">PE63</strain>
    </source>
</reference>
<proteinExistence type="predicted"/>